<dbReference type="EMBL" id="BPMT01000054">
    <property type="protein sequence ID" value="GIZ95367.1"/>
    <property type="molecule type" value="Genomic_DNA"/>
</dbReference>
<sequence>MNRIQEALAQLRYEQSPHVRHKHDLLQTIRHFASAASDAELVSQAGQEIERLICRSTLPPGTLKAGSIQPAYWQTADWRKLGRFHVMNAYGRSACGGGMDLIEHEAIDASLVPDANRCRRAGCKETWPTEGATAASLNVEQLENLLGELYQVLGALDAPEAVLDQVVAALEGGPSPTKACCRLQHRSNYYGRNS</sequence>
<evidence type="ECO:0000313" key="2">
    <source>
        <dbReference type="EMBL" id="GIZ95367.1"/>
    </source>
</evidence>
<proteinExistence type="predicted"/>
<dbReference type="Proteomes" id="UP001158730">
    <property type="component" value="Unassembled WGS sequence"/>
</dbReference>
<name>A0AA37CIZ9_AQUAC</name>
<gene>
    <name evidence="1" type="ORF">KAM435_43350</name>
    <name evidence="2" type="ORF">KAM436_43350</name>
    <name evidence="3" type="ORF">N5C05_14740</name>
</gene>
<dbReference type="AlphaFoldDB" id="A0AA37CIZ9"/>
<dbReference type="EMBL" id="BPMS01000056">
    <property type="protein sequence ID" value="GIZ91008.1"/>
    <property type="molecule type" value="Genomic_DNA"/>
</dbReference>
<evidence type="ECO:0000313" key="4">
    <source>
        <dbReference type="Proteomes" id="UP000887212"/>
    </source>
</evidence>
<evidence type="ECO:0000313" key="1">
    <source>
        <dbReference type="EMBL" id="GIZ91008.1"/>
    </source>
</evidence>
<evidence type="ECO:0000313" key="3">
    <source>
        <dbReference type="EMBL" id="MDH1056012.1"/>
    </source>
</evidence>
<organism evidence="1 4">
    <name type="scientific">Aquipseudomonas alcaligenes</name>
    <name type="common">Pseudomonas alcaligenes</name>
    <dbReference type="NCBI Taxonomy" id="43263"/>
    <lineage>
        <taxon>Bacteria</taxon>
        <taxon>Pseudomonadati</taxon>
        <taxon>Pseudomonadota</taxon>
        <taxon>Gammaproteobacteria</taxon>
        <taxon>Pseudomonadales</taxon>
        <taxon>Pseudomonadaceae</taxon>
        <taxon>Aquipseudomonas</taxon>
    </lineage>
</organism>
<reference evidence="1 5" key="1">
    <citation type="submission" date="2021-07" db="EMBL/GenBank/DDBJ databases">
        <title>Whole genome sequencing of carbapenem-resistant Pseudomonas spp. isolated in Japan.</title>
        <authorList>
            <person name="Suzuki M."/>
            <person name="Maehana S."/>
            <person name="Kitasato H."/>
        </authorList>
    </citation>
    <scope>NUCLEOTIDE SEQUENCE</scope>
    <source>
        <strain evidence="1">KAM435</strain>
        <strain evidence="2 5">KAM436</strain>
    </source>
</reference>
<reference evidence="3" key="2">
    <citation type="submission" date="2022-09" db="EMBL/GenBank/DDBJ databases">
        <title>Intensive care unit water sources are persistently colonized with multi-drug resistant bacteria and are the site of extensive horizontal gene transfer of antibiotic resistance genes.</title>
        <authorList>
            <person name="Diorio-Toth L."/>
        </authorList>
    </citation>
    <scope>NUCLEOTIDE SEQUENCE</scope>
    <source>
        <strain evidence="3">GD03990</strain>
    </source>
</reference>
<dbReference type="Proteomes" id="UP000887228">
    <property type="component" value="Unassembled WGS sequence"/>
</dbReference>
<protein>
    <submittedName>
        <fullName evidence="1">Uncharacterized protein</fullName>
    </submittedName>
</protein>
<evidence type="ECO:0000313" key="5">
    <source>
        <dbReference type="Proteomes" id="UP000887228"/>
    </source>
</evidence>
<dbReference type="RefSeq" id="WP_061194821.1">
    <property type="nucleotide sequence ID" value="NZ_AP024354.1"/>
</dbReference>
<accession>A0AA37CIZ9</accession>
<dbReference type="EMBL" id="JAOBYN010000013">
    <property type="protein sequence ID" value="MDH1056012.1"/>
    <property type="molecule type" value="Genomic_DNA"/>
</dbReference>
<comment type="caution">
    <text evidence="1">The sequence shown here is derived from an EMBL/GenBank/DDBJ whole genome shotgun (WGS) entry which is preliminary data.</text>
</comment>
<dbReference type="Proteomes" id="UP000887212">
    <property type="component" value="Unassembled WGS sequence"/>
</dbReference>